<accession>A0ABU5HEC0</accession>
<comment type="caution">
    <text evidence="2">The sequence shown here is derived from an EMBL/GenBank/DDBJ whole genome shotgun (WGS) entry which is preliminary data.</text>
</comment>
<sequence length="56" mass="6296">MSTTAVKPMQQPPSPQQEVKVFFRPHFGIKAQGCGLSVDVSARQEKDKEREKPKRG</sequence>
<feature type="region of interest" description="Disordered" evidence="1">
    <location>
        <begin position="37"/>
        <end position="56"/>
    </location>
</feature>
<evidence type="ECO:0000313" key="3">
    <source>
        <dbReference type="Proteomes" id="UP001291309"/>
    </source>
</evidence>
<evidence type="ECO:0000256" key="1">
    <source>
        <dbReference type="SAM" id="MobiDB-lite"/>
    </source>
</evidence>
<dbReference type="Proteomes" id="UP001291309">
    <property type="component" value="Unassembled WGS sequence"/>
</dbReference>
<protein>
    <submittedName>
        <fullName evidence="2">Uncharacterized protein</fullName>
    </submittedName>
</protein>
<dbReference type="RefSeq" id="WP_321550513.1">
    <property type="nucleotide sequence ID" value="NZ_JAXIVS010000016.1"/>
</dbReference>
<name>A0ABU5HEC0_9BACT</name>
<keyword evidence="3" id="KW-1185">Reference proteome</keyword>
<feature type="compositionally biased region" description="Basic and acidic residues" evidence="1">
    <location>
        <begin position="42"/>
        <end position="56"/>
    </location>
</feature>
<evidence type="ECO:0000313" key="2">
    <source>
        <dbReference type="EMBL" id="MDY7231798.1"/>
    </source>
</evidence>
<reference evidence="2 3" key="1">
    <citation type="submission" date="2023-12" db="EMBL/GenBank/DDBJ databases">
        <title>the genome sequence of Hyalangium sp. s54d21.</title>
        <authorList>
            <person name="Zhang X."/>
        </authorList>
    </citation>
    <scope>NUCLEOTIDE SEQUENCE [LARGE SCALE GENOMIC DNA]</scope>
    <source>
        <strain evidence="3">s54d21</strain>
    </source>
</reference>
<organism evidence="2 3">
    <name type="scientific">Hyalangium rubrum</name>
    <dbReference type="NCBI Taxonomy" id="3103134"/>
    <lineage>
        <taxon>Bacteria</taxon>
        <taxon>Pseudomonadati</taxon>
        <taxon>Myxococcota</taxon>
        <taxon>Myxococcia</taxon>
        <taxon>Myxococcales</taxon>
        <taxon>Cystobacterineae</taxon>
        <taxon>Archangiaceae</taxon>
        <taxon>Hyalangium</taxon>
    </lineage>
</organism>
<dbReference type="EMBL" id="JAXIVS010000016">
    <property type="protein sequence ID" value="MDY7231798.1"/>
    <property type="molecule type" value="Genomic_DNA"/>
</dbReference>
<gene>
    <name evidence="2" type="ORF">SYV04_35760</name>
</gene>
<proteinExistence type="predicted"/>